<dbReference type="InterPro" id="IPR039421">
    <property type="entry name" value="Type_1_exporter"/>
</dbReference>
<dbReference type="RefSeq" id="WP_152279680.1">
    <property type="nucleotide sequence ID" value="NZ_WFKK01000010.1"/>
</dbReference>
<dbReference type="AlphaFoldDB" id="A0A6L4WU55"/>
<dbReference type="Gene3D" id="3.40.50.300">
    <property type="entry name" value="P-loop containing nucleotide triphosphate hydrolases"/>
    <property type="match status" value="1"/>
</dbReference>
<evidence type="ECO:0000313" key="10">
    <source>
        <dbReference type="EMBL" id="KAB7889776.1"/>
    </source>
</evidence>
<dbReference type="PROSITE" id="PS00211">
    <property type="entry name" value="ABC_TRANSPORTER_1"/>
    <property type="match status" value="1"/>
</dbReference>
<dbReference type="SUPFAM" id="SSF52540">
    <property type="entry name" value="P-loop containing nucleoside triphosphate hydrolases"/>
    <property type="match status" value="1"/>
</dbReference>
<dbReference type="PROSITE" id="PS50893">
    <property type="entry name" value="ABC_TRANSPORTER_2"/>
    <property type="match status" value="1"/>
</dbReference>
<dbReference type="GO" id="GO:0140359">
    <property type="term" value="F:ABC-type transporter activity"/>
    <property type="evidence" value="ECO:0007669"/>
    <property type="project" value="InterPro"/>
</dbReference>
<dbReference type="Pfam" id="PF00005">
    <property type="entry name" value="ABC_tran"/>
    <property type="match status" value="1"/>
</dbReference>
<keyword evidence="6 7" id="KW-0472">Membrane</keyword>
<keyword evidence="2 7" id="KW-0812">Transmembrane</keyword>
<dbReference type="GO" id="GO:0005886">
    <property type="term" value="C:plasma membrane"/>
    <property type="evidence" value="ECO:0007669"/>
    <property type="project" value="UniProtKB-SubCell"/>
</dbReference>
<dbReference type="SUPFAM" id="SSF90123">
    <property type="entry name" value="ABC transporter transmembrane region"/>
    <property type="match status" value="1"/>
</dbReference>
<dbReference type="CDD" id="cd03228">
    <property type="entry name" value="ABCC_MRP_Like"/>
    <property type="match status" value="1"/>
</dbReference>
<feature type="domain" description="ABC transporter" evidence="8">
    <location>
        <begin position="353"/>
        <end position="549"/>
    </location>
</feature>
<sequence>MNQENTKLQSIIQIWKFFDKETKKKFIFLQCIIIIASFLELLSIFSIGPFVSVLLGVITLDSIPFVGDFIVRYFSGIEIYILALITSLTILISNLFFSYTLYKKAKFSYTLGAETSNNILQSFISKKLNKEHYSKNKITSSSTFEADRFAKSVVNELIQINARLMVSVTIIVFLLFNYGTNFLFFLIYMMVIYISISIFLKEKLSIAGKNLTLNNQNRLRNVNDTYDSFYEIKSYNAEQFFINRHKEINNNISNNLANIELYSVLPRYLVEGIMLISLIGFLSYQYSLDTNINTMIPLATQLIYGIMRLIPQVSNIYQAYSNFSGNINSIDEVSFIEEIPLNNVKKSINVEKIILKDLSFYRTNNRVFDKYNYTFTKNNIYLIKGPSGIGKSTMLSLLFGLLKSSEGEIQFFDKNNQEVFNPKIAFIPQNHFLVYGNINSNIALGIDEDFIDNNMVNKILDQMKLTEFISQDIKEIKMSGGQIQRVCIGRYLYHNYDIVLFDEPTSALDLENEKLVFEIIKRNKENKIIIMVSHSEIASQYADEIIRLG</sequence>
<dbReference type="SMART" id="SM00382">
    <property type="entry name" value="AAA"/>
    <property type="match status" value="1"/>
</dbReference>
<dbReference type="EMBL" id="WFKK01000010">
    <property type="protein sequence ID" value="KAB7889776.1"/>
    <property type="molecule type" value="Genomic_DNA"/>
</dbReference>
<name>A0A6L4WU55_9BACT</name>
<comment type="subcellular location">
    <subcellularLocation>
        <location evidence="1">Cell membrane</location>
        <topology evidence="1">Multi-pass membrane protein</topology>
    </subcellularLocation>
</comment>
<dbReference type="InterPro" id="IPR017871">
    <property type="entry name" value="ABC_transporter-like_CS"/>
</dbReference>
<organism evidence="10 11">
    <name type="scientific">Poseidonibacter ostreae</name>
    <dbReference type="NCBI Taxonomy" id="2654171"/>
    <lineage>
        <taxon>Bacteria</taxon>
        <taxon>Pseudomonadati</taxon>
        <taxon>Campylobacterota</taxon>
        <taxon>Epsilonproteobacteria</taxon>
        <taxon>Campylobacterales</taxon>
        <taxon>Arcobacteraceae</taxon>
        <taxon>Poseidonibacter</taxon>
    </lineage>
</organism>
<reference evidence="10 11" key="1">
    <citation type="submission" date="2019-10" db="EMBL/GenBank/DDBJ databases">
        <title>Poseidonibacter ostreae sp. nov., isolated from the gut of the Ostrea denselamellosa.</title>
        <authorList>
            <person name="Choi A."/>
        </authorList>
    </citation>
    <scope>NUCLEOTIDE SEQUENCE [LARGE SCALE GENOMIC DNA]</scope>
    <source>
        <strain evidence="10 11">SJOD-M-33</strain>
    </source>
</reference>
<keyword evidence="4 10" id="KW-0067">ATP-binding</keyword>
<dbReference type="GO" id="GO:0005524">
    <property type="term" value="F:ATP binding"/>
    <property type="evidence" value="ECO:0007669"/>
    <property type="project" value="UniProtKB-KW"/>
</dbReference>
<evidence type="ECO:0000256" key="5">
    <source>
        <dbReference type="ARBA" id="ARBA00022989"/>
    </source>
</evidence>
<evidence type="ECO:0000256" key="2">
    <source>
        <dbReference type="ARBA" id="ARBA00022692"/>
    </source>
</evidence>
<evidence type="ECO:0000256" key="7">
    <source>
        <dbReference type="SAM" id="Phobius"/>
    </source>
</evidence>
<dbReference type="Gene3D" id="1.20.1560.10">
    <property type="entry name" value="ABC transporter type 1, transmembrane domain"/>
    <property type="match status" value="1"/>
</dbReference>
<feature type="domain" description="ABC transmembrane type-1" evidence="9">
    <location>
        <begin position="34"/>
        <end position="325"/>
    </location>
</feature>
<dbReference type="PROSITE" id="PS50929">
    <property type="entry name" value="ABC_TM1F"/>
    <property type="match status" value="1"/>
</dbReference>
<evidence type="ECO:0000259" key="9">
    <source>
        <dbReference type="PROSITE" id="PS50929"/>
    </source>
</evidence>
<dbReference type="PANTHER" id="PTHR24221">
    <property type="entry name" value="ATP-BINDING CASSETTE SUB-FAMILY B"/>
    <property type="match status" value="1"/>
</dbReference>
<keyword evidence="3" id="KW-0547">Nucleotide-binding</keyword>
<dbReference type="InterPro" id="IPR003439">
    <property type="entry name" value="ABC_transporter-like_ATP-bd"/>
</dbReference>
<evidence type="ECO:0000313" key="11">
    <source>
        <dbReference type="Proteomes" id="UP000472839"/>
    </source>
</evidence>
<comment type="caution">
    <text evidence="10">The sequence shown here is derived from an EMBL/GenBank/DDBJ whole genome shotgun (WGS) entry which is preliminary data.</text>
</comment>
<evidence type="ECO:0000256" key="1">
    <source>
        <dbReference type="ARBA" id="ARBA00004651"/>
    </source>
</evidence>
<dbReference type="InterPro" id="IPR011527">
    <property type="entry name" value="ABC1_TM_dom"/>
</dbReference>
<dbReference type="InterPro" id="IPR027417">
    <property type="entry name" value="P-loop_NTPase"/>
</dbReference>
<evidence type="ECO:0000259" key="8">
    <source>
        <dbReference type="PROSITE" id="PS50893"/>
    </source>
</evidence>
<evidence type="ECO:0000256" key="6">
    <source>
        <dbReference type="ARBA" id="ARBA00023136"/>
    </source>
</evidence>
<keyword evidence="5 7" id="KW-1133">Transmembrane helix</keyword>
<gene>
    <name evidence="10" type="ORF">GBG19_05185</name>
</gene>
<accession>A0A6L4WU55</accession>
<dbReference type="PANTHER" id="PTHR24221:SF503">
    <property type="entry name" value="MITOCHONDRIAL POTASSIUM CHANNEL ATP-BINDING SUBUNIT"/>
    <property type="match status" value="1"/>
</dbReference>
<dbReference type="InterPro" id="IPR036640">
    <property type="entry name" value="ABC1_TM_sf"/>
</dbReference>
<protein>
    <submittedName>
        <fullName evidence="10">ATP-binding cassette domain-containing protein</fullName>
    </submittedName>
</protein>
<proteinExistence type="predicted"/>
<dbReference type="GO" id="GO:0016887">
    <property type="term" value="F:ATP hydrolysis activity"/>
    <property type="evidence" value="ECO:0007669"/>
    <property type="project" value="InterPro"/>
</dbReference>
<evidence type="ECO:0000256" key="4">
    <source>
        <dbReference type="ARBA" id="ARBA00022840"/>
    </source>
</evidence>
<feature type="transmembrane region" description="Helical" evidence="7">
    <location>
        <begin position="79"/>
        <end position="102"/>
    </location>
</feature>
<evidence type="ECO:0000256" key="3">
    <source>
        <dbReference type="ARBA" id="ARBA00022741"/>
    </source>
</evidence>
<dbReference type="Proteomes" id="UP000472839">
    <property type="component" value="Unassembled WGS sequence"/>
</dbReference>
<feature type="transmembrane region" description="Helical" evidence="7">
    <location>
        <begin position="26"/>
        <end position="59"/>
    </location>
</feature>
<dbReference type="InterPro" id="IPR003593">
    <property type="entry name" value="AAA+_ATPase"/>
</dbReference>